<feature type="region of interest" description="Disordered" evidence="7">
    <location>
        <begin position="426"/>
        <end position="485"/>
    </location>
</feature>
<evidence type="ECO:0000313" key="10">
    <source>
        <dbReference type="Proteomes" id="UP001562354"/>
    </source>
</evidence>
<feature type="region of interest" description="Disordered" evidence="7">
    <location>
        <begin position="118"/>
        <end position="171"/>
    </location>
</feature>
<feature type="compositionally biased region" description="Polar residues" evidence="7">
    <location>
        <begin position="330"/>
        <end position="347"/>
    </location>
</feature>
<comment type="caution">
    <text evidence="9">The sequence shown here is derived from an EMBL/GenBank/DDBJ whole genome shotgun (WGS) entry which is preliminary data.</text>
</comment>
<comment type="subcellular location">
    <subcellularLocation>
        <location evidence="1">Cell junction</location>
    </subcellularLocation>
    <subcellularLocation>
        <location evidence="2">Golgi apparatus</location>
        <location evidence="2">Golgi stack</location>
    </subcellularLocation>
</comment>
<dbReference type="Proteomes" id="UP001562354">
    <property type="component" value="Unassembled WGS sequence"/>
</dbReference>
<dbReference type="RefSeq" id="XP_069201148.1">
    <property type="nucleotide sequence ID" value="XM_069343321.1"/>
</dbReference>
<feature type="compositionally biased region" description="Polar residues" evidence="7">
    <location>
        <begin position="1835"/>
        <end position="1844"/>
    </location>
</feature>
<feature type="domain" description="DH" evidence="8">
    <location>
        <begin position="1153"/>
        <end position="1371"/>
    </location>
</feature>
<dbReference type="CDD" id="cd00160">
    <property type="entry name" value="RhoGEF"/>
    <property type="match status" value="1"/>
</dbReference>
<dbReference type="Gene3D" id="1.20.900.10">
    <property type="entry name" value="Dbl homology (DH) domain"/>
    <property type="match status" value="1"/>
</dbReference>
<feature type="compositionally biased region" description="Low complexity" evidence="7">
    <location>
        <begin position="351"/>
        <end position="361"/>
    </location>
</feature>
<dbReference type="PANTHER" id="PTHR22834:SF20">
    <property type="entry name" value="SH3 DOMAIN-CONTAINING PROTEIN"/>
    <property type="match status" value="1"/>
</dbReference>
<feature type="compositionally biased region" description="Acidic residues" evidence="7">
    <location>
        <begin position="726"/>
        <end position="737"/>
    </location>
</feature>
<dbReference type="Pfam" id="PF00621">
    <property type="entry name" value="RhoGEF"/>
    <property type="match status" value="1"/>
</dbReference>
<dbReference type="InterPro" id="IPR027267">
    <property type="entry name" value="AH/BAR_dom_sf"/>
</dbReference>
<evidence type="ECO:0000256" key="1">
    <source>
        <dbReference type="ARBA" id="ARBA00004282"/>
    </source>
</evidence>
<dbReference type="InterPro" id="IPR000219">
    <property type="entry name" value="DH_dom"/>
</dbReference>
<proteinExistence type="predicted"/>
<feature type="region of interest" description="Disordered" evidence="7">
    <location>
        <begin position="215"/>
        <end position="292"/>
    </location>
</feature>
<sequence>MSRQQVGSRSIDSLQEAHDFYNHVPPTDTYAAYEMEASPPRHAHANVNANAHYTSLATSVLPRSSSRSPTRTTARSISSPVPEASEASQAPDREHLPPSSSHSQQRSIKDLVNRFNQTSAPSDESHAAVPTSRDRYRRPLETRSKLQKQPRSPTKSRTSSAPQSKSHASHGISNGLAAVIAPHIALSGMNAAQPTRKSSPHRKLQKPLFGEVSYNRDAASHPGHGIPVPVPASSPPTNHHVLPDQHPVQDSRRVSEGSLHSLQPSRYHKRSRSDVQYYPPAQHGTAKNGYSTVKTSELLAHKRSRSDMTYDLETAGRYYSTKAFPRPDASLSSTPARQPSPITTTPDRPSRIPISSARRAAGSQPTSPVHRRVTSRNHFPGPASPKYRDTSPPPVSSSLPTLTTRRYDPFSARKAQPGQSLQAFIKADPPQKSPPLRSSRPRQPVSAASTSSSRAKAGRRQESGVSDKAGSLNESRSNGRLQKKIPELGKVDFAERRARIQRAISANLPDESKSEQSTTSARSSISGANRYSTGEGDALIGQRVSSDNHAVNGHQYDPSTQTQPSNALGLTVEVDGHALDSFLDGPYSAGTSFDTSPVVTSGADVLTHDATSVPDAAATTQHGAENTDTLLSQVMRMRERSTSSASRTDIESSPNVSGLTSPVASELDDRGSIRIMLDGPSTAPQDELWLPEPEPATARQEHFPPEPTSARLNKFPSSSGNTSLDSENESFDSDEAEVGSSPWTGAESPVVPETPKKAQTLSPNNYFEDDDVTPRQPARVGRSSLLTISSSEWNRDSDAYHAVSRILEQYRSSGDMTPDMRHDFARQVSLLSPDLSKMDGGSDAGTIKVLLDSLLADQYAFNEQKLQPPPESPYPATTLYSPADPGIMDSPEDEFKPGTAIIFTPPRRHSFDDDEDKRDTHVEMKQLNSLSPSSLAVNTPASQFETQPDAIPGAEDEEFRPIPPPKDEKYSPRSSAGHIYQSLDALPASAPQSRSSVSGPTSIHHSRSMEPLRLPDIPTGQGLGLAISVEPPSTTSTIPPQLPLHSPPPPPPPANSTKPTELLMNKIPLGAAAASLPTSPTELKSIAAEDRFRNFSTPARPSTESRRKPEPIILPPSQSITSFQSDRGHSIDESVTSSTQPPTPNPEAKRLLKRKNVIKELVDTEYSYHQDMKIIEDIYKGTVGEMITAEDKKTLFGNSDQVESFSLEFYDSLRRAVTGVYVPPKSLRWQSKRGSFSTSNSHERESMIDMPDEERDATTRVGEVFAHFLTQMERVYGAYLKNHDAANQRLAKLQSDTTVKCWLDMCHNNASDITSAWDLDSLLVKPVQRILKYPLLLQQLVESTPPSHPDHKALEYSVKEVMNVTHRINEAKKRADLVEQMVTRKRKESDVRSGLAKAFGRRTEKLKERVGIAEAYQDPVFDDLAHKFGGHFIRLQVCMRDVQGSIAEVDKAVNHFLEFANALEAFIEVAPSSSPEIESKWRKFVLAIRELATVAMPDHKMKIQNHVIKPMLTAIELHKGPQNAIQKRKKRILDYAKCKTMEKAGQKPDRKTIEASEMYEALNEQLKIDLPKLYSLTAALIKACLDSNVFLQTQWMWLWKEKLAPVIDYSPRHEDPDARGSKLLDTVMPSFLADFDVVHSHVLSLAICNGSLLADAANFLSPQTTLIGDESAMPSRATSRSRRPSNISSGKSGRKLSIGSETSPYLISPDLEKSFAFPLSPNMNSFPNGQPGFYGRMRSSSSLSATRGRTPTIPQGNSSSNLSNSRMPSLTSKSSFTANRPATANNRPSDLPHSQSYNSVDPAGKEARPSSGTSYFTAAQDRFSGMFSSAMPMSDSPTGGTAPTSPKHAPDDTHVMFVAASLFEFNIDRARREAGYPYLTYVEGEVFDVVAQKGELWLAKNQDDHTNSLGWIWEQHFVILSQDA</sequence>
<feature type="region of interest" description="Disordered" evidence="7">
    <location>
        <begin position="891"/>
        <end position="974"/>
    </location>
</feature>
<keyword evidence="10" id="KW-1185">Reference proteome</keyword>
<gene>
    <name evidence="9" type="ORF">AAFC00_003797</name>
</gene>
<dbReference type="SUPFAM" id="SSF48065">
    <property type="entry name" value="DBL homology domain (DH-domain)"/>
    <property type="match status" value="1"/>
</dbReference>
<dbReference type="Gene3D" id="1.20.1270.60">
    <property type="entry name" value="Arfaptin homology (AH) domain/BAR domain"/>
    <property type="match status" value="1"/>
</dbReference>
<feature type="region of interest" description="Disordered" evidence="7">
    <location>
        <begin position="637"/>
        <end position="777"/>
    </location>
</feature>
<feature type="region of interest" description="Disordered" evidence="7">
    <location>
        <begin position="1670"/>
        <end position="1701"/>
    </location>
</feature>
<dbReference type="PANTHER" id="PTHR22834">
    <property type="entry name" value="NUCLEAR FUSION PROTEIN FUS2"/>
    <property type="match status" value="1"/>
</dbReference>
<evidence type="ECO:0000256" key="7">
    <source>
        <dbReference type="SAM" id="MobiDB-lite"/>
    </source>
</evidence>
<dbReference type="PROSITE" id="PS00741">
    <property type="entry name" value="DH_1"/>
    <property type="match status" value="1"/>
</dbReference>
<feature type="region of interest" description="Disordered" evidence="7">
    <location>
        <begin position="58"/>
        <end position="106"/>
    </location>
</feature>
<keyword evidence="4" id="KW-0344">Guanine-nucleotide releasing factor</keyword>
<feature type="compositionally biased region" description="Polar residues" evidence="7">
    <location>
        <begin position="990"/>
        <end position="1003"/>
    </location>
</feature>
<evidence type="ECO:0000256" key="6">
    <source>
        <dbReference type="ARBA" id="ARBA00032587"/>
    </source>
</evidence>
<feature type="region of interest" description="Disordered" evidence="7">
    <location>
        <begin position="1087"/>
        <end position="1148"/>
    </location>
</feature>
<dbReference type="SMART" id="SM00721">
    <property type="entry name" value="BAR"/>
    <property type="match status" value="1"/>
</dbReference>
<dbReference type="SMART" id="SM00325">
    <property type="entry name" value="RhoGEF"/>
    <property type="match status" value="1"/>
</dbReference>
<evidence type="ECO:0000256" key="3">
    <source>
        <dbReference type="ARBA" id="ARBA00018186"/>
    </source>
</evidence>
<feature type="region of interest" description="Disordered" evidence="7">
    <location>
        <begin position="1232"/>
        <end position="1254"/>
    </location>
</feature>
<accession>A0ABR3PFI6</accession>
<dbReference type="SUPFAM" id="SSF103657">
    <property type="entry name" value="BAR/IMD domain-like"/>
    <property type="match status" value="1"/>
</dbReference>
<name>A0ABR3PFI6_9PEZI</name>
<dbReference type="InterPro" id="IPR035899">
    <property type="entry name" value="DBL_dom_sf"/>
</dbReference>
<protein>
    <recommendedName>
        <fullName evidence="3">Dynamin-binding protein</fullName>
    </recommendedName>
    <alternativeName>
        <fullName evidence="6">Scaffold protein Tuba</fullName>
    </alternativeName>
</protein>
<organism evidence="9 10">
    <name type="scientific">Neodothiora populina</name>
    <dbReference type="NCBI Taxonomy" id="2781224"/>
    <lineage>
        <taxon>Eukaryota</taxon>
        <taxon>Fungi</taxon>
        <taxon>Dikarya</taxon>
        <taxon>Ascomycota</taxon>
        <taxon>Pezizomycotina</taxon>
        <taxon>Dothideomycetes</taxon>
        <taxon>Dothideomycetidae</taxon>
        <taxon>Dothideales</taxon>
        <taxon>Dothioraceae</taxon>
        <taxon>Neodothiora</taxon>
    </lineage>
</organism>
<feature type="region of interest" description="Disordered" evidence="7">
    <location>
        <begin position="1828"/>
        <end position="1848"/>
    </location>
</feature>
<feature type="compositionally biased region" description="Low complexity" evidence="7">
    <location>
        <begin position="58"/>
        <end position="80"/>
    </location>
</feature>
<feature type="region of interest" description="Disordered" evidence="7">
    <location>
        <begin position="1728"/>
        <end position="1813"/>
    </location>
</feature>
<feature type="compositionally biased region" description="Basic and acidic residues" evidence="7">
    <location>
        <begin position="132"/>
        <end position="144"/>
    </location>
</feature>
<dbReference type="PROSITE" id="PS50010">
    <property type="entry name" value="DH_2"/>
    <property type="match status" value="1"/>
</dbReference>
<dbReference type="CDD" id="cd07589">
    <property type="entry name" value="BAR_DNMBP"/>
    <property type="match status" value="1"/>
</dbReference>
<dbReference type="InterPro" id="IPR001331">
    <property type="entry name" value="GDS_CDC24_CS"/>
</dbReference>
<feature type="compositionally biased region" description="Polar residues" evidence="7">
    <location>
        <begin position="642"/>
        <end position="663"/>
    </location>
</feature>
<feature type="compositionally biased region" description="Polar residues" evidence="7">
    <location>
        <begin position="515"/>
        <end position="532"/>
    </location>
</feature>
<dbReference type="GeneID" id="95977497"/>
<feature type="compositionally biased region" description="Polar residues" evidence="7">
    <location>
        <begin position="1738"/>
        <end position="1756"/>
    </location>
</feature>
<evidence type="ECO:0000256" key="5">
    <source>
        <dbReference type="ARBA" id="ARBA00022949"/>
    </source>
</evidence>
<evidence type="ECO:0000313" key="9">
    <source>
        <dbReference type="EMBL" id="KAL1304874.1"/>
    </source>
</evidence>
<keyword evidence="5" id="KW-0965">Cell junction</keyword>
<feature type="compositionally biased region" description="Polar residues" evidence="7">
    <location>
        <begin position="1116"/>
        <end position="1125"/>
    </location>
</feature>
<feature type="region of interest" description="Disordered" evidence="7">
    <location>
        <begin position="323"/>
        <end position="403"/>
    </location>
</feature>
<dbReference type="InterPro" id="IPR051492">
    <property type="entry name" value="Dynamin-Rho_GEF"/>
</dbReference>
<feature type="compositionally biased region" description="Polar residues" evidence="7">
    <location>
        <begin position="715"/>
        <end position="725"/>
    </location>
</feature>
<dbReference type="EMBL" id="JBFMKM010000008">
    <property type="protein sequence ID" value="KAL1304874.1"/>
    <property type="molecule type" value="Genomic_DNA"/>
</dbReference>
<feature type="compositionally biased region" description="Pro residues" evidence="7">
    <location>
        <begin position="1040"/>
        <end position="1054"/>
    </location>
</feature>
<feature type="region of interest" description="Disordered" evidence="7">
    <location>
        <begin position="1"/>
        <end position="25"/>
    </location>
</feature>
<feature type="compositionally biased region" description="Polar residues" evidence="7">
    <location>
        <begin position="926"/>
        <end position="946"/>
    </location>
</feature>
<feature type="compositionally biased region" description="Low complexity" evidence="7">
    <location>
        <begin position="434"/>
        <end position="455"/>
    </location>
</feature>
<feature type="compositionally biased region" description="Polar residues" evidence="7">
    <location>
        <begin position="1"/>
        <end position="13"/>
    </location>
</feature>
<reference evidence="9 10" key="1">
    <citation type="submission" date="2024-07" db="EMBL/GenBank/DDBJ databases">
        <title>Draft sequence of the Neodothiora populina.</title>
        <authorList>
            <person name="Drown D.D."/>
            <person name="Schuette U.S."/>
            <person name="Buechlein A.B."/>
            <person name="Rusch D.R."/>
            <person name="Winton L.W."/>
            <person name="Adams G.A."/>
        </authorList>
    </citation>
    <scope>NUCLEOTIDE SEQUENCE [LARGE SCALE GENOMIC DNA]</scope>
    <source>
        <strain evidence="9 10">CPC 39397</strain>
    </source>
</reference>
<evidence type="ECO:0000256" key="2">
    <source>
        <dbReference type="ARBA" id="ARBA00004348"/>
    </source>
</evidence>
<evidence type="ECO:0000256" key="4">
    <source>
        <dbReference type="ARBA" id="ARBA00022658"/>
    </source>
</evidence>
<feature type="compositionally biased region" description="Polar residues" evidence="7">
    <location>
        <begin position="1766"/>
        <end position="1799"/>
    </location>
</feature>
<dbReference type="Pfam" id="PF03114">
    <property type="entry name" value="BAR"/>
    <property type="match status" value="1"/>
</dbReference>
<feature type="compositionally biased region" description="Polar residues" evidence="7">
    <location>
        <begin position="147"/>
        <end position="166"/>
    </location>
</feature>
<evidence type="ECO:0000259" key="8">
    <source>
        <dbReference type="PROSITE" id="PS50010"/>
    </source>
</evidence>
<dbReference type="InterPro" id="IPR004148">
    <property type="entry name" value="BAR_dom"/>
</dbReference>
<feature type="compositionally biased region" description="Basic and acidic residues" evidence="7">
    <location>
        <begin position="241"/>
        <end position="255"/>
    </location>
</feature>
<feature type="region of interest" description="Disordered" evidence="7">
    <location>
        <begin position="504"/>
        <end position="535"/>
    </location>
</feature>
<feature type="region of interest" description="Disordered" evidence="7">
    <location>
        <begin position="987"/>
        <end position="1060"/>
    </location>
</feature>